<organism evidence="4 5">
    <name type="scientific">Eiseniibacteriota bacterium</name>
    <dbReference type="NCBI Taxonomy" id="2212470"/>
    <lineage>
        <taxon>Bacteria</taxon>
        <taxon>Candidatus Eiseniibacteriota</taxon>
    </lineage>
</organism>
<dbReference type="EMBL" id="VBOZ01000029">
    <property type="protein sequence ID" value="TMQ63721.1"/>
    <property type="molecule type" value="Genomic_DNA"/>
</dbReference>
<proteinExistence type="inferred from homology"/>
<keyword evidence="2" id="KW-0812">Transmembrane</keyword>
<name>A0A538TJC8_UNCEI</name>
<dbReference type="Pfam" id="PF02397">
    <property type="entry name" value="Bac_transf"/>
    <property type="match status" value="1"/>
</dbReference>
<sequence>MWYIARVDLYRDGGKRVLDLLLASIALLFALPVIALAAAAIRLDSEGPVFHRATRVGRGGKKFTFLKLRSMQIGAEELRGLLLHLNQAQGAAFKLHNDPRVTRVGRFLRKTSLDELPQLWHVLEGHMSLVGPRPPFPEEVEKYEPWMLKRLSVRPGLTCLWQIQGRSDLPFEEWMRLDIEYVDRCSLALDLRILALTIPAVLSARGAY</sequence>
<evidence type="ECO:0000313" key="5">
    <source>
        <dbReference type="Proteomes" id="UP000317691"/>
    </source>
</evidence>
<evidence type="ECO:0000313" key="4">
    <source>
        <dbReference type="EMBL" id="TMQ63721.1"/>
    </source>
</evidence>
<evidence type="ECO:0000259" key="3">
    <source>
        <dbReference type="Pfam" id="PF02397"/>
    </source>
</evidence>
<accession>A0A538TJC8</accession>
<dbReference type="AlphaFoldDB" id="A0A538TJC8"/>
<dbReference type="GO" id="GO:0016780">
    <property type="term" value="F:phosphotransferase activity, for other substituted phosphate groups"/>
    <property type="evidence" value="ECO:0007669"/>
    <property type="project" value="TreeGrafter"/>
</dbReference>
<protein>
    <submittedName>
        <fullName evidence="4">Sugar transferase</fullName>
    </submittedName>
</protein>
<dbReference type="InterPro" id="IPR003362">
    <property type="entry name" value="Bact_transf"/>
</dbReference>
<evidence type="ECO:0000256" key="2">
    <source>
        <dbReference type="SAM" id="Phobius"/>
    </source>
</evidence>
<keyword evidence="2" id="KW-0472">Membrane</keyword>
<comment type="similarity">
    <text evidence="1">Belongs to the bacterial sugar transferase family.</text>
</comment>
<keyword evidence="2" id="KW-1133">Transmembrane helix</keyword>
<feature type="transmembrane region" description="Helical" evidence="2">
    <location>
        <begin position="20"/>
        <end position="43"/>
    </location>
</feature>
<dbReference type="PANTHER" id="PTHR30576:SF10">
    <property type="entry name" value="SLL5057 PROTEIN"/>
    <property type="match status" value="1"/>
</dbReference>
<feature type="domain" description="Bacterial sugar transferase" evidence="3">
    <location>
        <begin position="15"/>
        <end position="202"/>
    </location>
</feature>
<dbReference type="PANTHER" id="PTHR30576">
    <property type="entry name" value="COLANIC BIOSYNTHESIS UDP-GLUCOSE LIPID CARRIER TRANSFERASE"/>
    <property type="match status" value="1"/>
</dbReference>
<reference evidence="4 5" key="1">
    <citation type="journal article" date="2019" name="Nat. Microbiol.">
        <title>Mediterranean grassland soil C-N compound turnover is dependent on rainfall and depth, and is mediated by genomically divergent microorganisms.</title>
        <authorList>
            <person name="Diamond S."/>
            <person name="Andeer P.F."/>
            <person name="Li Z."/>
            <person name="Crits-Christoph A."/>
            <person name="Burstein D."/>
            <person name="Anantharaman K."/>
            <person name="Lane K.R."/>
            <person name="Thomas B.C."/>
            <person name="Pan C."/>
            <person name="Northen T.R."/>
            <person name="Banfield J.F."/>
        </authorList>
    </citation>
    <scope>NUCLEOTIDE SEQUENCE [LARGE SCALE GENOMIC DNA]</scope>
    <source>
        <strain evidence="4">WS_9</strain>
    </source>
</reference>
<keyword evidence="4" id="KW-0808">Transferase</keyword>
<evidence type="ECO:0000256" key="1">
    <source>
        <dbReference type="ARBA" id="ARBA00006464"/>
    </source>
</evidence>
<gene>
    <name evidence="4" type="ORF">E6K79_08700</name>
</gene>
<comment type="caution">
    <text evidence="4">The sequence shown here is derived from an EMBL/GenBank/DDBJ whole genome shotgun (WGS) entry which is preliminary data.</text>
</comment>
<dbReference type="Proteomes" id="UP000317691">
    <property type="component" value="Unassembled WGS sequence"/>
</dbReference>